<dbReference type="PANTHER" id="PTHR37013">
    <property type="entry name" value="INTEGRAL MEMBRANE PROTEIN (AFU_ORTHOLOGUE AFUA_1G05950)-RELATED"/>
    <property type="match status" value="1"/>
</dbReference>
<evidence type="ECO:0000259" key="2">
    <source>
        <dbReference type="Pfam" id="PF24802"/>
    </source>
</evidence>
<dbReference type="OrthoDB" id="405906at2759"/>
<keyword evidence="4" id="KW-1185">Reference proteome</keyword>
<dbReference type="PANTHER" id="PTHR37013:SF3">
    <property type="entry name" value="INTEGRAL MEMBRANE PROTEIN (AFU_ORTHOLOGUE AFUA_1G05950)"/>
    <property type="match status" value="1"/>
</dbReference>
<feature type="domain" description="DUF7703" evidence="2">
    <location>
        <begin position="10"/>
        <end position="250"/>
    </location>
</feature>
<reference evidence="3" key="1">
    <citation type="journal article" date="2021" name="Nat. Commun.">
        <title>Genetic determinants of endophytism in the Arabidopsis root mycobiome.</title>
        <authorList>
            <person name="Mesny F."/>
            <person name="Miyauchi S."/>
            <person name="Thiergart T."/>
            <person name="Pickel B."/>
            <person name="Atanasova L."/>
            <person name="Karlsson M."/>
            <person name="Huettel B."/>
            <person name="Barry K.W."/>
            <person name="Haridas S."/>
            <person name="Chen C."/>
            <person name="Bauer D."/>
            <person name="Andreopoulos W."/>
            <person name="Pangilinan J."/>
            <person name="LaButti K."/>
            <person name="Riley R."/>
            <person name="Lipzen A."/>
            <person name="Clum A."/>
            <person name="Drula E."/>
            <person name="Henrissat B."/>
            <person name="Kohler A."/>
            <person name="Grigoriev I.V."/>
            <person name="Martin F.M."/>
            <person name="Hacquard S."/>
        </authorList>
    </citation>
    <scope>NUCLEOTIDE SEQUENCE</scope>
    <source>
        <strain evidence="3">MPI-CAGE-CH-0235</strain>
    </source>
</reference>
<gene>
    <name evidence="3" type="ORF">B0I35DRAFT_361903</name>
</gene>
<proteinExistence type="predicted"/>
<comment type="caution">
    <text evidence="3">The sequence shown here is derived from an EMBL/GenBank/DDBJ whole genome shotgun (WGS) entry which is preliminary data.</text>
</comment>
<dbReference type="Pfam" id="PF24802">
    <property type="entry name" value="DUF7703"/>
    <property type="match status" value="1"/>
</dbReference>
<protein>
    <recommendedName>
        <fullName evidence="2">DUF7703 domain-containing protein</fullName>
    </recommendedName>
</protein>
<organism evidence="3 4">
    <name type="scientific">Stachybotrys elegans</name>
    <dbReference type="NCBI Taxonomy" id="80388"/>
    <lineage>
        <taxon>Eukaryota</taxon>
        <taxon>Fungi</taxon>
        <taxon>Dikarya</taxon>
        <taxon>Ascomycota</taxon>
        <taxon>Pezizomycotina</taxon>
        <taxon>Sordariomycetes</taxon>
        <taxon>Hypocreomycetidae</taxon>
        <taxon>Hypocreales</taxon>
        <taxon>Stachybotryaceae</taxon>
        <taxon>Stachybotrys</taxon>
    </lineage>
</organism>
<feature type="transmembrane region" description="Helical" evidence="1">
    <location>
        <begin position="48"/>
        <end position="73"/>
    </location>
</feature>
<keyword evidence="1" id="KW-0812">Transmembrane</keyword>
<dbReference type="Proteomes" id="UP000813444">
    <property type="component" value="Unassembled WGS sequence"/>
</dbReference>
<accession>A0A8K0WLL4</accession>
<evidence type="ECO:0000313" key="4">
    <source>
        <dbReference type="Proteomes" id="UP000813444"/>
    </source>
</evidence>
<dbReference type="EMBL" id="JAGPNK010000018">
    <property type="protein sequence ID" value="KAH7305599.1"/>
    <property type="molecule type" value="Genomic_DNA"/>
</dbReference>
<sequence>MPDDGYRAGIRISLPVAMTIAGFFAVSIFNVIEINITIFFTFRKYSGLYFWSLMFASWGIAVHSIGFLLFFFQLCQNNYANIIIITLGGVPMVIGQSIVLYSRLYLIVEDKRKIRWIRKMIVASFLLFTVPPTILNFGSNSPHPEPYLKPFQVYEKIALFGFATQEIIISSVYMWEARKMLKLMTVESDRLPGRVMRHLIYVNILVILLDLSIIGTELGGVHEIQTTYKSAIYSVKLKTEFVVLGQLCRLVERDMSEYGSRSHNLSPIPSEPAQVLREGIETRANSTV</sequence>
<keyword evidence="1" id="KW-1133">Transmembrane helix</keyword>
<feature type="transmembrane region" description="Helical" evidence="1">
    <location>
        <begin position="157"/>
        <end position="175"/>
    </location>
</feature>
<feature type="transmembrane region" description="Helical" evidence="1">
    <location>
        <begin position="12"/>
        <end position="36"/>
    </location>
</feature>
<name>A0A8K0WLL4_9HYPO</name>
<dbReference type="InterPro" id="IPR056120">
    <property type="entry name" value="DUF7703"/>
</dbReference>
<evidence type="ECO:0000313" key="3">
    <source>
        <dbReference type="EMBL" id="KAH7305599.1"/>
    </source>
</evidence>
<feature type="transmembrane region" description="Helical" evidence="1">
    <location>
        <begin position="79"/>
        <end position="104"/>
    </location>
</feature>
<dbReference type="AlphaFoldDB" id="A0A8K0WLL4"/>
<feature type="transmembrane region" description="Helical" evidence="1">
    <location>
        <begin position="195"/>
        <end position="215"/>
    </location>
</feature>
<keyword evidence="1" id="KW-0472">Membrane</keyword>
<feature type="transmembrane region" description="Helical" evidence="1">
    <location>
        <begin position="116"/>
        <end position="137"/>
    </location>
</feature>
<evidence type="ECO:0000256" key="1">
    <source>
        <dbReference type="SAM" id="Phobius"/>
    </source>
</evidence>